<comment type="caution">
    <text evidence="2">The sequence shown here is derived from an EMBL/GenBank/DDBJ whole genome shotgun (WGS) entry which is preliminary data.</text>
</comment>
<evidence type="ECO:0000313" key="3">
    <source>
        <dbReference type="Proteomes" id="UP000030004"/>
    </source>
</evidence>
<evidence type="ECO:0000313" key="2">
    <source>
        <dbReference type="EMBL" id="KGM48211.1"/>
    </source>
</evidence>
<evidence type="ECO:0000259" key="1">
    <source>
        <dbReference type="Pfam" id="PF08241"/>
    </source>
</evidence>
<reference evidence="2" key="1">
    <citation type="journal article" date="2015" name="Antonie Van Leeuwenhoek">
        <title>Pseudooceanicola atlanticus gen. nov. sp. nov., isolated from surface seawater of the Atlantic Ocean and reclassification of Oceanicola batsensis, Oceanicola marinus, Oceanicola nitratireducens, Oceanicola nanhaiensis, Oceanicola antarcticus and Oceanicola flagellatus, as Pseudooceanicola batsensis comb. nov., Pseudooceanicola marinus comb. nov., Pseudooceanicola nitratireducens comb. nov., Pseudooceanicola nanhaiensis comb. nov., Pseudooceanicola antarcticus comb. nov., and Pseudooceanicola flagellatus comb. nov.</title>
        <authorList>
            <person name="Lai Q."/>
            <person name="Li G."/>
            <person name="Liu X."/>
            <person name="Du Y."/>
            <person name="Sun F."/>
            <person name="Shao Z."/>
        </authorList>
    </citation>
    <scope>NUCLEOTIDE SEQUENCE [LARGE SCALE GENOMIC DNA]</scope>
    <source>
        <strain evidence="2">22II-s11g</strain>
    </source>
</reference>
<proteinExistence type="predicted"/>
<dbReference type="GO" id="GO:0008757">
    <property type="term" value="F:S-adenosylmethionine-dependent methyltransferase activity"/>
    <property type="evidence" value="ECO:0007669"/>
    <property type="project" value="InterPro"/>
</dbReference>
<dbReference type="eggNOG" id="COG2226">
    <property type="taxonomic scope" value="Bacteria"/>
</dbReference>
<protein>
    <recommendedName>
        <fullName evidence="1">Methyltransferase type 11 domain-containing protein</fullName>
    </recommendedName>
</protein>
<dbReference type="PANTHER" id="PTHR43591">
    <property type="entry name" value="METHYLTRANSFERASE"/>
    <property type="match status" value="1"/>
</dbReference>
<dbReference type="STRING" id="1461694.ATO9_14655"/>
<dbReference type="OrthoDB" id="65624at2"/>
<dbReference type="SUPFAM" id="SSF53335">
    <property type="entry name" value="S-adenosyl-L-methionine-dependent methyltransferases"/>
    <property type="match status" value="1"/>
</dbReference>
<dbReference type="InterPro" id="IPR029063">
    <property type="entry name" value="SAM-dependent_MTases_sf"/>
</dbReference>
<dbReference type="Proteomes" id="UP000030004">
    <property type="component" value="Unassembled WGS sequence"/>
</dbReference>
<accession>A0A0A0EB92</accession>
<dbReference type="AlphaFoldDB" id="A0A0A0EB92"/>
<dbReference type="EMBL" id="AQQX01000005">
    <property type="protein sequence ID" value="KGM48211.1"/>
    <property type="molecule type" value="Genomic_DNA"/>
</dbReference>
<name>A0A0A0EB92_9RHOB</name>
<dbReference type="Pfam" id="PF08241">
    <property type="entry name" value="Methyltransf_11"/>
    <property type="match status" value="1"/>
</dbReference>
<sequence length="267" mass="27880">MSDPFQDVDAAGADFVANVVKVLETRAAEPVMVEIVEAYLDHADFPEGGLHIEIGAGSGAVTRRIAARAGNGQAIGTDPSEGLIAAAAELGRDIANLSFETADGTALRFDDASVDTVVMHTVLSHVTAPEALLAEAFRVLKPGGKLIICDADFEKTSIGIAAGDPMQACAIYFVENFVTDKYLVGKLRALVRAAGLAVEHFGITPRVITEGAGAMSWVGIGGADMVAKGLISADLHKALIAEHDRRMAEGSFYGFQPFATLVAQKPG</sequence>
<dbReference type="InterPro" id="IPR013216">
    <property type="entry name" value="Methyltransf_11"/>
</dbReference>
<organism evidence="2 3">
    <name type="scientific">Pseudooceanicola atlanticus</name>
    <dbReference type="NCBI Taxonomy" id="1461694"/>
    <lineage>
        <taxon>Bacteria</taxon>
        <taxon>Pseudomonadati</taxon>
        <taxon>Pseudomonadota</taxon>
        <taxon>Alphaproteobacteria</taxon>
        <taxon>Rhodobacterales</taxon>
        <taxon>Paracoccaceae</taxon>
        <taxon>Pseudooceanicola</taxon>
    </lineage>
</organism>
<dbReference type="CDD" id="cd02440">
    <property type="entry name" value="AdoMet_MTases"/>
    <property type="match status" value="1"/>
</dbReference>
<gene>
    <name evidence="2" type="ORF">ATO9_14655</name>
</gene>
<feature type="domain" description="Methyltransferase type 11" evidence="1">
    <location>
        <begin position="53"/>
        <end position="148"/>
    </location>
</feature>
<keyword evidence="3" id="KW-1185">Reference proteome</keyword>
<dbReference type="RefSeq" id="WP_052418335.1">
    <property type="nucleotide sequence ID" value="NZ_AQQX01000005.1"/>
</dbReference>
<dbReference type="Gene3D" id="3.40.50.150">
    <property type="entry name" value="Vaccinia Virus protein VP39"/>
    <property type="match status" value="1"/>
</dbReference>